<keyword evidence="1" id="KW-0812">Transmembrane</keyword>
<dbReference type="AlphaFoldDB" id="A0A3L6Q7W9"/>
<feature type="transmembrane region" description="Helical" evidence="1">
    <location>
        <begin position="179"/>
        <end position="199"/>
    </location>
</feature>
<evidence type="ECO:0000256" key="1">
    <source>
        <dbReference type="SAM" id="Phobius"/>
    </source>
</evidence>
<proteinExistence type="predicted"/>
<organism evidence="2 3">
    <name type="scientific">Panicum miliaceum</name>
    <name type="common">Proso millet</name>
    <name type="synonym">Broomcorn millet</name>
    <dbReference type="NCBI Taxonomy" id="4540"/>
    <lineage>
        <taxon>Eukaryota</taxon>
        <taxon>Viridiplantae</taxon>
        <taxon>Streptophyta</taxon>
        <taxon>Embryophyta</taxon>
        <taxon>Tracheophyta</taxon>
        <taxon>Spermatophyta</taxon>
        <taxon>Magnoliopsida</taxon>
        <taxon>Liliopsida</taxon>
        <taxon>Poales</taxon>
        <taxon>Poaceae</taxon>
        <taxon>PACMAD clade</taxon>
        <taxon>Panicoideae</taxon>
        <taxon>Panicodae</taxon>
        <taxon>Paniceae</taxon>
        <taxon>Panicinae</taxon>
        <taxon>Panicum</taxon>
        <taxon>Panicum sect. Panicum</taxon>
    </lineage>
</organism>
<comment type="caution">
    <text evidence="2">The sequence shown here is derived from an EMBL/GenBank/DDBJ whole genome shotgun (WGS) entry which is preliminary data.</text>
</comment>
<name>A0A3L6Q7W9_PANMI</name>
<dbReference type="Proteomes" id="UP000275267">
    <property type="component" value="Unassembled WGS sequence"/>
</dbReference>
<keyword evidence="1" id="KW-0472">Membrane</keyword>
<keyword evidence="3" id="KW-1185">Reference proteome</keyword>
<keyword evidence="1" id="KW-1133">Transmembrane helix</keyword>
<accession>A0A3L6Q7W9</accession>
<protein>
    <submittedName>
        <fullName evidence="2">Uncharacterized protein</fullName>
    </submittedName>
</protein>
<evidence type="ECO:0000313" key="3">
    <source>
        <dbReference type="Proteomes" id="UP000275267"/>
    </source>
</evidence>
<gene>
    <name evidence="2" type="ORF">C2845_PM15G00650</name>
</gene>
<dbReference type="EMBL" id="PQIB02000013">
    <property type="protein sequence ID" value="RLM74764.1"/>
    <property type="molecule type" value="Genomic_DNA"/>
</dbReference>
<reference evidence="3" key="1">
    <citation type="journal article" date="2019" name="Nat. Commun.">
        <title>The genome of broomcorn millet.</title>
        <authorList>
            <person name="Zou C."/>
            <person name="Miki D."/>
            <person name="Li D."/>
            <person name="Tang Q."/>
            <person name="Xiao L."/>
            <person name="Rajput S."/>
            <person name="Deng P."/>
            <person name="Jia W."/>
            <person name="Huang R."/>
            <person name="Zhang M."/>
            <person name="Sun Y."/>
            <person name="Hu J."/>
            <person name="Fu X."/>
            <person name="Schnable P.S."/>
            <person name="Li F."/>
            <person name="Zhang H."/>
            <person name="Feng B."/>
            <person name="Zhu X."/>
            <person name="Liu R."/>
            <person name="Schnable J.C."/>
            <person name="Zhu J.-K."/>
            <person name="Zhang H."/>
        </authorList>
    </citation>
    <scope>NUCLEOTIDE SEQUENCE [LARGE SCALE GENOMIC DNA]</scope>
</reference>
<sequence length="218" mass="23305">MAATNMHSIGYGGDMSDDDMRIYSACGSNGDGSGPDEMETQLNIAAGSAASQFNTADSGTPMSSNARCVRLTPENVLLRHELGMECEERITLTEQLSVMFSVYTDGFVDLELHDSRVSSVEVFVKDGKSIIGAGGQLFVACWASVLGILHSSTIAGESTFLRGSSDHPGKNGLRGTRELCISGMVSLFLYFIATTVNLLTHYGEPTMQICMAILVRAL</sequence>
<evidence type="ECO:0000313" key="2">
    <source>
        <dbReference type="EMBL" id="RLM74764.1"/>
    </source>
</evidence>